<dbReference type="Proteomes" id="UP000800200">
    <property type="component" value="Unassembled WGS sequence"/>
</dbReference>
<organism evidence="1 2">
    <name type="scientific">Zopfia rhizophila CBS 207.26</name>
    <dbReference type="NCBI Taxonomy" id="1314779"/>
    <lineage>
        <taxon>Eukaryota</taxon>
        <taxon>Fungi</taxon>
        <taxon>Dikarya</taxon>
        <taxon>Ascomycota</taxon>
        <taxon>Pezizomycotina</taxon>
        <taxon>Dothideomycetes</taxon>
        <taxon>Dothideomycetes incertae sedis</taxon>
        <taxon>Zopfiaceae</taxon>
        <taxon>Zopfia</taxon>
    </lineage>
</organism>
<sequence>MTLIPHLVHAPTATAATGPELSQSLDLYANANYENASPPDKWRIMAPGGAECGPWRETRGDGFIHYRCPQGFEIRSLFYQLRLIIRSNTSHSAASILPLNWIESKQRPNLVCTGKEDRNRGGVLDYPLAGGGAALQLSVEDCCSKGVWYQLCSRIK</sequence>
<proteinExistence type="predicted"/>
<evidence type="ECO:0000313" key="2">
    <source>
        <dbReference type="Proteomes" id="UP000800200"/>
    </source>
</evidence>
<dbReference type="AlphaFoldDB" id="A0A6A6DJ40"/>
<gene>
    <name evidence="1" type="ORF">K469DRAFT_332894</name>
</gene>
<reference evidence="1" key="1">
    <citation type="journal article" date="2020" name="Stud. Mycol.">
        <title>101 Dothideomycetes genomes: a test case for predicting lifestyles and emergence of pathogens.</title>
        <authorList>
            <person name="Haridas S."/>
            <person name="Albert R."/>
            <person name="Binder M."/>
            <person name="Bloem J."/>
            <person name="Labutti K."/>
            <person name="Salamov A."/>
            <person name="Andreopoulos B."/>
            <person name="Baker S."/>
            <person name="Barry K."/>
            <person name="Bills G."/>
            <person name="Bluhm B."/>
            <person name="Cannon C."/>
            <person name="Castanera R."/>
            <person name="Culley D."/>
            <person name="Daum C."/>
            <person name="Ezra D."/>
            <person name="Gonzalez J."/>
            <person name="Henrissat B."/>
            <person name="Kuo A."/>
            <person name="Liang C."/>
            <person name="Lipzen A."/>
            <person name="Lutzoni F."/>
            <person name="Magnuson J."/>
            <person name="Mondo S."/>
            <person name="Nolan M."/>
            <person name="Ohm R."/>
            <person name="Pangilinan J."/>
            <person name="Park H.-J."/>
            <person name="Ramirez L."/>
            <person name="Alfaro M."/>
            <person name="Sun H."/>
            <person name="Tritt A."/>
            <person name="Yoshinaga Y."/>
            <person name="Zwiers L.-H."/>
            <person name="Turgeon B."/>
            <person name="Goodwin S."/>
            <person name="Spatafora J."/>
            <person name="Crous P."/>
            <person name="Grigoriev I."/>
        </authorList>
    </citation>
    <scope>NUCLEOTIDE SEQUENCE</scope>
    <source>
        <strain evidence="1">CBS 207.26</strain>
    </source>
</reference>
<evidence type="ECO:0000313" key="1">
    <source>
        <dbReference type="EMBL" id="KAF2178442.1"/>
    </source>
</evidence>
<dbReference type="EMBL" id="ML994675">
    <property type="protein sequence ID" value="KAF2178442.1"/>
    <property type="molecule type" value="Genomic_DNA"/>
</dbReference>
<keyword evidence="2" id="KW-1185">Reference proteome</keyword>
<protein>
    <submittedName>
        <fullName evidence="1">Uncharacterized protein</fullName>
    </submittedName>
</protein>
<accession>A0A6A6DJ40</accession>
<name>A0A6A6DJ40_9PEZI</name>